<evidence type="ECO:0000313" key="2">
    <source>
        <dbReference type="EMBL" id="OGZ12280.1"/>
    </source>
</evidence>
<keyword evidence="1" id="KW-0812">Transmembrane</keyword>
<feature type="transmembrane region" description="Helical" evidence="1">
    <location>
        <begin position="74"/>
        <end position="91"/>
    </location>
</feature>
<feature type="transmembrane region" description="Helical" evidence="1">
    <location>
        <begin position="111"/>
        <end position="129"/>
    </location>
</feature>
<dbReference type="AlphaFoldDB" id="A0A1G2DHE4"/>
<keyword evidence="1" id="KW-1133">Transmembrane helix</keyword>
<feature type="transmembrane region" description="Helical" evidence="1">
    <location>
        <begin position="49"/>
        <end position="67"/>
    </location>
</feature>
<evidence type="ECO:0000313" key="3">
    <source>
        <dbReference type="Proteomes" id="UP000178636"/>
    </source>
</evidence>
<protein>
    <submittedName>
        <fullName evidence="2">Uncharacterized protein</fullName>
    </submittedName>
</protein>
<organism evidence="2 3">
    <name type="scientific">Candidatus Lloydbacteria bacterium RIFCSPHIGHO2_02_FULL_54_17</name>
    <dbReference type="NCBI Taxonomy" id="1798664"/>
    <lineage>
        <taxon>Bacteria</taxon>
        <taxon>Candidatus Lloydiibacteriota</taxon>
    </lineage>
</organism>
<gene>
    <name evidence="2" type="ORF">A3C93_04040</name>
</gene>
<dbReference type="EMBL" id="MHLO01000021">
    <property type="protein sequence ID" value="OGZ12280.1"/>
    <property type="molecule type" value="Genomic_DNA"/>
</dbReference>
<sequence>MFLSSRIHSLAVRRLLIVPLIVLFVAASAFALFPTSAEAQSPPYIPFGGLSLSVIWCICSFNLWIMVGPPRGGSFIYQPGATILYLFGQIFRPGVWLLGLASPTPIPCVQYVGISCAPIAMGLPMLIVGTSM</sequence>
<evidence type="ECO:0000256" key="1">
    <source>
        <dbReference type="SAM" id="Phobius"/>
    </source>
</evidence>
<proteinExistence type="predicted"/>
<reference evidence="2 3" key="1">
    <citation type="journal article" date="2016" name="Nat. Commun.">
        <title>Thousands of microbial genomes shed light on interconnected biogeochemical processes in an aquifer system.</title>
        <authorList>
            <person name="Anantharaman K."/>
            <person name="Brown C.T."/>
            <person name="Hug L.A."/>
            <person name="Sharon I."/>
            <person name="Castelle C.J."/>
            <person name="Probst A.J."/>
            <person name="Thomas B.C."/>
            <person name="Singh A."/>
            <person name="Wilkins M.J."/>
            <person name="Karaoz U."/>
            <person name="Brodie E.L."/>
            <person name="Williams K.H."/>
            <person name="Hubbard S.S."/>
            <person name="Banfield J.F."/>
        </authorList>
    </citation>
    <scope>NUCLEOTIDE SEQUENCE [LARGE SCALE GENOMIC DNA]</scope>
</reference>
<dbReference type="Proteomes" id="UP000178636">
    <property type="component" value="Unassembled WGS sequence"/>
</dbReference>
<keyword evidence="1" id="KW-0472">Membrane</keyword>
<comment type="caution">
    <text evidence="2">The sequence shown here is derived from an EMBL/GenBank/DDBJ whole genome shotgun (WGS) entry which is preliminary data.</text>
</comment>
<name>A0A1G2DHE4_9BACT</name>
<accession>A0A1G2DHE4</accession>